<evidence type="ECO:0000313" key="4">
    <source>
        <dbReference type="Proteomes" id="UP000054538"/>
    </source>
</evidence>
<dbReference type="InterPro" id="IPR027417">
    <property type="entry name" value="P-loop_NTPase"/>
</dbReference>
<organism evidence="3 4">
    <name type="scientific">Paxillus rubicundulus Ve08.2h10</name>
    <dbReference type="NCBI Taxonomy" id="930991"/>
    <lineage>
        <taxon>Eukaryota</taxon>
        <taxon>Fungi</taxon>
        <taxon>Dikarya</taxon>
        <taxon>Basidiomycota</taxon>
        <taxon>Agaricomycotina</taxon>
        <taxon>Agaricomycetes</taxon>
        <taxon>Agaricomycetidae</taxon>
        <taxon>Boletales</taxon>
        <taxon>Paxilineae</taxon>
        <taxon>Paxillaceae</taxon>
        <taxon>Paxillus</taxon>
    </lineage>
</organism>
<dbReference type="GO" id="GO:0043138">
    <property type="term" value="F:3'-5' DNA helicase activity"/>
    <property type="evidence" value="ECO:0007669"/>
    <property type="project" value="TreeGrafter"/>
</dbReference>
<reference evidence="4" key="2">
    <citation type="submission" date="2015-01" db="EMBL/GenBank/DDBJ databases">
        <title>Evolutionary Origins and Diversification of the Mycorrhizal Mutualists.</title>
        <authorList>
            <consortium name="DOE Joint Genome Institute"/>
            <consortium name="Mycorrhizal Genomics Consortium"/>
            <person name="Kohler A."/>
            <person name="Kuo A."/>
            <person name="Nagy L.G."/>
            <person name="Floudas D."/>
            <person name="Copeland A."/>
            <person name="Barry K.W."/>
            <person name="Cichocki N."/>
            <person name="Veneault-Fourrey C."/>
            <person name="LaButti K."/>
            <person name="Lindquist E.A."/>
            <person name="Lipzen A."/>
            <person name="Lundell T."/>
            <person name="Morin E."/>
            <person name="Murat C."/>
            <person name="Riley R."/>
            <person name="Ohm R."/>
            <person name="Sun H."/>
            <person name="Tunlid A."/>
            <person name="Henrissat B."/>
            <person name="Grigoriev I.V."/>
            <person name="Hibbett D.S."/>
            <person name="Martin F."/>
        </authorList>
    </citation>
    <scope>NUCLEOTIDE SEQUENCE [LARGE SCALE GENOMIC DNA]</scope>
    <source>
        <strain evidence="4">Ve08.2h10</strain>
    </source>
</reference>
<evidence type="ECO:0000313" key="3">
    <source>
        <dbReference type="EMBL" id="KIK71721.1"/>
    </source>
</evidence>
<reference evidence="3 4" key="1">
    <citation type="submission" date="2014-04" db="EMBL/GenBank/DDBJ databases">
        <authorList>
            <consortium name="DOE Joint Genome Institute"/>
            <person name="Kuo A."/>
            <person name="Kohler A."/>
            <person name="Jargeat P."/>
            <person name="Nagy L.G."/>
            <person name="Floudas D."/>
            <person name="Copeland A."/>
            <person name="Barry K.W."/>
            <person name="Cichocki N."/>
            <person name="Veneault-Fourrey C."/>
            <person name="LaButti K."/>
            <person name="Lindquist E.A."/>
            <person name="Lipzen A."/>
            <person name="Lundell T."/>
            <person name="Morin E."/>
            <person name="Murat C."/>
            <person name="Sun H."/>
            <person name="Tunlid A."/>
            <person name="Henrissat B."/>
            <person name="Grigoriev I.V."/>
            <person name="Hibbett D.S."/>
            <person name="Martin F."/>
            <person name="Nordberg H.P."/>
            <person name="Cantor M.N."/>
            <person name="Hua S.X."/>
        </authorList>
    </citation>
    <scope>NUCLEOTIDE SEQUENCE [LARGE SCALE GENOMIC DNA]</scope>
    <source>
        <strain evidence="3 4">Ve08.2h10</strain>
    </source>
</reference>
<dbReference type="GO" id="GO:0003676">
    <property type="term" value="F:nucleic acid binding"/>
    <property type="evidence" value="ECO:0007669"/>
    <property type="project" value="InterPro"/>
</dbReference>
<dbReference type="SUPFAM" id="SSF52540">
    <property type="entry name" value="P-loop containing nucleoside triphosphate hydrolases"/>
    <property type="match status" value="1"/>
</dbReference>
<dbReference type="Pfam" id="PF00270">
    <property type="entry name" value="DEAD"/>
    <property type="match status" value="1"/>
</dbReference>
<dbReference type="GO" id="GO:0009378">
    <property type="term" value="F:four-way junction helicase activity"/>
    <property type="evidence" value="ECO:0007669"/>
    <property type="project" value="TreeGrafter"/>
</dbReference>
<evidence type="ECO:0000256" key="1">
    <source>
        <dbReference type="ARBA" id="ARBA00005446"/>
    </source>
</evidence>
<comment type="similarity">
    <text evidence="1">Belongs to the helicase family. RecQ subfamily.</text>
</comment>
<proteinExistence type="inferred from homology"/>
<dbReference type="PANTHER" id="PTHR13710:SF120">
    <property type="entry name" value="BIFUNCTIONAL 3'-5' EXONUCLEASE_ATP-DEPENDENT HELICASE WRN"/>
    <property type="match status" value="1"/>
</dbReference>
<feature type="non-terminal residue" evidence="3">
    <location>
        <position position="1"/>
    </location>
</feature>
<dbReference type="HOGENOM" id="CLU_126713_0_0_1"/>
<keyword evidence="4" id="KW-1185">Reference proteome</keyword>
<evidence type="ECO:0000259" key="2">
    <source>
        <dbReference type="Pfam" id="PF00270"/>
    </source>
</evidence>
<dbReference type="EMBL" id="KN831767">
    <property type="protein sequence ID" value="KIK71721.1"/>
    <property type="molecule type" value="Genomic_DNA"/>
</dbReference>
<dbReference type="PANTHER" id="PTHR13710">
    <property type="entry name" value="DNA HELICASE RECQ FAMILY MEMBER"/>
    <property type="match status" value="1"/>
</dbReference>
<dbReference type="AlphaFoldDB" id="A0A0D0CMD3"/>
<name>A0A0D0CMD3_9AGAM</name>
<dbReference type="OrthoDB" id="2671786at2759"/>
<dbReference type="InParanoid" id="A0A0D0CMD3"/>
<sequence length="152" mass="17371">AIETFKYRAIIVSPEQLMKPNGEFEKRLTNSLFASRVISVVIDEAHCLTDWGDFRPEYKELRHLRYILPDTIPIMIALATLTKDTLTSALQLLHMHRDRLITICQSNDRPNLKIGVRKIKYALNSYANLAFLIPTGWKAGNPPPAKVPFILQ</sequence>
<dbReference type="GO" id="GO:0005524">
    <property type="term" value="F:ATP binding"/>
    <property type="evidence" value="ECO:0007669"/>
    <property type="project" value="InterPro"/>
</dbReference>
<dbReference type="Gene3D" id="3.40.50.300">
    <property type="entry name" value="P-loop containing nucleotide triphosphate hydrolases"/>
    <property type="match status" value="1"/>
</dbReference>
<feature type="domain" description="DEAD/DEAH-box helicase" evidence="2">
    <location>
        <begin position="7"/>
        <end position="84"/>
    </location>
</feature>
<gene>
    <name evidence="3" type="ORF">PAXRUDRAFT_182019</name>
</gene>
<dbReference type="GO" id="GO:0005737">
    <property type="term" value="C:cytoplasm"/>
    <property type="evidence" value="ECO:0007669"/>
    <property type="project" value="TreeGrafter"/>
</dbReference>
<protein>
    <recommendedName>
        <fullName evidence="2">DEAD/DEAH-box helicase domain-containing protein</fullName>
    </recommendedName>
</protein>
<dbReference type="GO" id="GO:0005634">
    <property type="term" value="C:nucleus"/>
    <property type="evidence" value="ECO:0007669"/>
    <property type="project" value="TreeGrafter"/>
</dbReference>
<dbReference type="GO" id="GO:0000724">
    <property type="term" value="P:double-strand break repair via homologous recombination"/>
    <property type="evidence" value="ECO:0007669"/>
    <property type="project" value="TreeGrafter"/>
</dbReference>
<dbReference type="GO" id="GO:0005694">
    <property type="term" value="C:chromosome"/>
    <property type="evidence" value="ECO:0007669"/>
    <property type="project" value="TreeGrafter"/>
</dbReference>
<dbReference type="Proteomes" id="UP000054538">
    <property type="component" value="Unassembled WGS sequence"/>
</dbReference>
<accession>A0A0D0CMD3</accession>
<dbReference type="InterPro" id="IPR011545">
    <property type="entry name" value="DEAD/DEAH_box_helicase_dom"/>
</dbReference>